<dbReference type="AlphaFoldDB" id="A0A9K3DDQ2"/>
<feature type="transmembrane region" description="Helical" evidence="1">
    <location>
        <begin position="47"/>
        <end position="68"/>
    </location>
</feature>
<organism evidence="2 3">
    <name type="scientific">Kipferlia bialata</name>
    <dbReference type="NCBI Taxonomy" id="797122"/>
    <lineage>
        <taxon>Eukaryota</taxon>
        <taxon>Metamonada</taxon>
        <taxon>Carpediemonas-like organisms</taxon>
        <taxon>Kipferlia</taxon>
    </lineage>
</organism>
<keyword evidence="1" id="KW-0812">Transmembrane</keyword>
<feature type="transmembrane region" description="Helical" evidence="1">
    <location>
        <begin position="7"/>
        <end position="27"/>
    </location>
</feature>
<dbReference type="Proteomes" id="UP000265618">
    <property type="component" value="Unassembled WGS sequence"/>
</dbReference>
<sequence length="89" mass="9973">AQEMLQASSVCFISLWSLYGLFFWLQAFYGEADHQMCPSLLGRHYKAYFAAVVLIFSVEICLGIAALVQNSQLSFTTTLNLIGRHPKVP</sequence>
<comment type="caution">
    <text evidence="2">The sequence shown here is derived from an EMBL/GenBank/DDBJ whole genome shotgun (WGS) entry which is preliminary data.</text>
</comment>
<reference evidence="2 3" key="1">
    <citation type="journal article" date="2018" name="PLoS ONE">
        <title>The draft genome of Kipferlia bialata reveals reductive genome evolution in fornicate parasites.</title>
        <authorList>
            <person name="Tanifuji G."/>
            <person name="Takabayashi S."/>
            <person name="Kume K."/>
            <person name="Takagi M."/>
            <person name="Nakayama T."/>
            <person name="Kamikawa R."/>
            <person name="Inagaki Y."/>
            <person name="Hashimoto T."/>
        </authorList>
    </citation>
    <scope>NUCLEOTIDE SEQUENCE [LARGE SCALE GENOMIC DNA]</scope>
    <source>
        <strain evidence="2">NY0173</strain>
    </source>
</reference>
<accession>A0A9K3DDQ2</accession>
<keyword evidence="3" id="KW-1185">Reference proteome</keyword>
<evidence type="ECO:0000256" key="1">
    <source>
        <dbReference type="SAM" id="Phobius"/>
    </source>
</evidence>
<proteinExistence type="predicted"/>
<gene>
    <name evidence="2" type="ORF">KIPB_017111</name>
</gene>
<keyword evidence="1" id="KW-0472">Membrane</keyword>
<evidence type="ECO:0000313" key="2">
    <source>
        <dbReference type="EMBL" id="GIQ92992.1"/>
    </source>
</evidence>
<dbReference type="EMBL" id="BDIP01011105">
    <property type="protein sequence ID" value="GIQ92992.1"/>
    <property type="molecule type" value="Genomic_DNA"/>
</dbReference>
<protein>
    <submittedName>
        <fullName evidence="2">Uncharacterized protein</fullName>
    </submittedName>
</protein>
<feature type="non-terminal residue" evidence="2">
    <location>
        <position position="1"/>
    </location>
</feature>
<keyword evidence="1" id="KW-1133">Transmembrane helix</keyword>
<name>A0A9K3DDQ2_9EUKA</name>
<evidence type="ECO:0000313" key="3">
    <source>
        <dbReference type="Proteomes" id="UP000265618"/>
    </source>
</evidence>